<protein>
    <recommendedName>
        <fullName evidence="16">DNA helicase RecQ</fullName>
        <ecNumber evidence="16">5.6.2.4</ecNumber>
    </recommendedName>
</protein>
<evidence type="ECO:0000256" key="5">
    <source>
        <dbReference type="ARBA" id="ARBA00022741"/>
    </source>
</evidence>
<evidence type="ECO:0000256" key="11">
    <source>
        <dbReference type="ARBA" id="ARBA00023125"/>
    </source>
</evidence>
<dbReference type="InterPro" id="IPR018982">
    <property type="entry name" value="RQC_domain"/>
</dbReference>
<evidence type="ECO:0000256" key="10">
    <source>
        <dbReference type="ARBA" id="ARBA00022840"/>
    </source>
</evidence>
<dbReference type="FunFam" id="3.40.50.300:FF:000156">
    <property type="entry name" value="ATP-dependent DNA helicase recQ"/>
    <property type="match status" value="1"/>
</dbReference>
<dbReference type="GO" id="GO:0016787">
    <property type="term" value="F:hydrolase activity"/>
    <property type="evidence" value="ECO:0007669"/>
    <property type="project" value="UniProtKB-KW"/>
</dbReference>
<evidence type="ECO:0000313" key="21">
    <source>
        <dbReference type="EMBL" id="GIM73897.1"/>
    </source>
</evidence>
<keyword evidence="14" id="KW-0413">Isomerase</keyword>
<dbReference type="Pfam" id="PF00270">
    <property type="entry name" value="DEAD"/>
    <property type="match status" value="1"/>
</dbReference>
<dbReference type="PROSITE" id="PS51194">
    <property type="entry name" value="HELICASE_CTER"/>
    <property type="match status" value="1"/>
</dbReference>
<dbReference type="GO" id="GO:0006281">
    <property type="term" value="P:DNA repair"/>
    <property type="evidence" value="ECO:0007669"/>
    <property type="project" value="UniProtKB-KW"/>
</dbReference>
<feature type="region of interest" description="Disordered" evidence="17">
    <location>
        <begin position="514"/>
        <end position="542"/>
    </location>
</feature>
<dbReference type="GO" id="GO:0043590">
    <property type="term" value="C:bacterial nucleoid"/>
    <property type="evidence" value="ECO:0007669"/>
    <property type="project" value="TreeGrafter"/>
</dbReference>
<comment type="caution">
    <text evidence="21">The sequence shown here is derived from an EMBL/GenBank/DDBJ whole genome shotgun (WGS) entry which is preliminary data.</text>
</comment>
<dbReference type="Gene3D" id="1.10.10.10">
    <property type="entry name" value="Winged helix-like DNA-binding domain superfamily/Winged helix DNA-binding domain"/>
    <property type="match status" value="1"/>
</dbReference>
<evidence type="ECO:0000259" key="18">
    <source>
        <dbReference type="PROSITE" id="PS50967"/>
    </source>
</evidence>
<dbReference type="Gene3D" id="3.40.50.300">
    <property type="entry name" value="P-loop containing nucleotide triphosphate hydrolases"/>
    <property type="match status" value="2"/>
</dbReference>
<evidence type="ECO:0000256" key="7">
    <source>
        <dbReference type="ARBA" id="ARBA00022801"/>
    </source>
</evidence>
<evidence type="ECO:0000256" key="13">
    <source>
        <dbReference type="ARBA" id="ARBA00023204"/>
    </source>
</evidence>
<dbReference type="Gene3D" id="1.10.150.80">
    <property type="entry name" value="HRDC domain"/>
    <property type="match status" value="1"/>
</dbReference>
<dbReference type="SUPFAM" id="SSF52540">
    <property type="entry name" value="P-loop containing nucleoside triphosphate hydrolases"/>
    <property type="match status" value="2"/>
</dbReference>
<feature type="compositionally biased region" description="Basic and acidic residues" evidence="17">
    <location>
        <begin position="514"/>
        <end position="523"/>
    </location>
</feature>
<evidence type="ECO:0000256" key="16">
    <source>
        <dbReference type="NCBIfam" id="TIGR01389"/>
    </source>
</evidence>
<evidence type="ECO:0000259" key="20">
    <source>
        <dbReference type="PROSITE" id="PS51194"/>
    </source>
</evidence>
<dbReference type="InterPro" id="IPR027417">
    <property type="entry name" value="P-loop_NTPase"/>
</dbReference>
<dbReference type="RefSeq" id="WP_212998505.1">
    <property type="nucleotide sequence ID" value="NZ_BAAATW010000012.1"/>
</dbReference>
<dbReference type="InterPro" id="IPR006293">
    <property type="entry name" value="DNA_helicase_ATP-dep_RecQ_bac"/>
</dbReference>
<evidence type="ECO:0000259" key="19">
    <source>
        <dbReference type="PROSITE" id="PS51192"/>
    </source>
</evidence>
<dbReference type="GO" id="GO:0046872">
    <property type="term" value="F:metal ion binding"/>
    <property type="evidence" value="ECO:0007669"/>
    <property type="project" value="UniProtKB-KW"/>
</dbReference>
<evidence type="ECO:0000256" key="6">
    <source>
        <dbReference type="ARBA" id="ARBA00022763"/>
    </source>
</evidence>
<keyword evidence="9" id="KW-0862">Zinc</keyword>
<feature type="compositionally biased region" description="Low complexity" evidence="17">
    <location>
        <begin position="530"/>
        <end position="542"/>
    </location>
</feature>
<gene>
    <name evidence="21" type="primary">recQ_2</name>
    <name evidence="21" type="ORF">Aco04nite_37710</name>
</gene>
<dbReference type="GO" id="GO:0005737">
    <property type="term" value="C:cytoplasm"/>
    <property type="evidence" value="ECO:0007669"/>
    <property type="project" value="TreeGrafter"/>
</dbReference>
<dbReference type="PANTHER" id="PTHR13710">
    <property type="entry name" value="DNA HELICASE RECQ FAMILY MEMBER"/>
    <property type="match status" value="1"/>
</dbReference>
<dbReference type="GO" id="GO:0003677">
    <property type="term" value="F:DNA binding"/>
    <property type="evidence" value="ECO:0007669"/>
    <property type="project" value="UniProtKB-KW"/>
</dbReference>
<comment type="cofactor">
    <cofactor evidence="1">
        <name>Mg(2+)</name>
        <dbReference type="ChEBI" id="CHEBI:18420"/>
    </cofactor>
</comment>
<evidence type="ECO:0000256" key="8">
    <source>
        <dbReference type="ARBA" id="ARBA00022806"/>
    </source>
</evidence>
<dbReference type="GO" id="GO:0009378">
    <property type="term" value="F:four-way junction helicase activity"/>
    <property type="evidence" value="ECO:0007669"/>
    <property type="project" value="TreeGrafter"/>
</dbReference>
<dbReference type="Pfam" id="PF00271">
    <property type="entry name" value="Helicase_C"/>
    <property type="match status" value="1"/>
</dbReference>
<evidence type="ECO:0000256" key="12">
    <source>
        <dbReference type="ARBA" id="ARBA00023172"/>
    </source>
</evidence>
<keyword evidence="4" id="KW-0479">Metal-binding</keyword>
<dbReference type="InterPro" id="IPR002121">
    <property type="entry name" value="HRDC_dom"/>
</dbReference>
<dbReference type="FunFam" id="3.40.50.300:FF:000296">
    <property type="entry name" value="ATP-dependent DNA helicase RecQ"/>
    <property type="match status" value="1"/>
</dbReference>
<dbReference type="Pfam" id="PF16124">
    <property type="entry name" value="RecQ_Zn_bind"/>
    <property type="match status" value="1"/>
</dbReference>
<dbReference type="PROSITE" id="PS50967">
    <property type="entry name" value="HRDC"/>
    <property type="match status" value="1"/>
</dbReference>
<evidence type="ECO:0000256" key="15">
    <source>
        <dbReference type="ARBA" id="ARBA00034617"/>
    </source>
</evidence>
<dbReference type="SMART" id="SM00956">
    <property type="entry name" value="RQC"/>
    <property type="match status" value="1"/>
</dbReference>
<feature type="domain" description="Helicase C-terminal" evidence="20">
    <location>
        <begin position="221"/>
        <end position="372"/>
    </location>
</feature>
<dbReference type="InterPro" id="IPR044876">
    <property type="entry name" value="HRDC_dom_sf"/>
</dbReference>
<dbReference type="InterPro" id="IPR036388">
    <property type="entry name" value="WH-like_DNA-bd_sf"/>
</dbReference>
<dbReference type="SMART" id="SM00487">
    <property type="entry name" value="DEXDc"/>
    <property type="match status" value="1"/>
</dbReference>
<keyword evidence="13" id="KW-0234">DNA repair</keyword>
<evidence type="ECO:0000256" key="2">
    <source>
        <dbReference type="ARBA" id="ARBA00001947"/>
    </source>
</evidence>
<keyword evidence="5" id="KW-0547">Nucleotide-binding</keyword>
<dbReference type="Pfam" id="PF00570">
    <property type="entry name" value="HRDC"/>
    <property type="match status" value="1"/>
</dbReference>
<dbReference type="GO" id="GO:0030894">
    <property type="term" value="C:replisome"/>
    <property type="evidence" value="ECO:0007669"/>
    <property type="project" value="TreeGrafter"/>
</dbReference>
<keyword evidence="22" id="KW-1185">Reference proteome</keyword>
<dbReference type="GO" id="GO:0009432">
    <property type="term" value="P:SOS response"/>
    <property type="evidence" value="ECO:0007669"/>
    <property type="project" value="UniProtKB-UniRule"/>
</dbReference>
<dbReference type="GO" id="GO:0006260">
    <property type="term" value="P:DNA replication"/>
    <property type="evidence" value="ECO:0007669"/>
    <property type="project" value="InterPro"/>
</dbReference>
<dbReference type="InterPro" id="IPR014001">
    <property type="entry name" value="Helicase_ATP-bd"/>
</dbReference>
<reference evidence="21" key="1">
    <citation type="submission" date="2021-03" db="EMBL/GenBank/DDBJ databases">
        <title>Whole genome shotgun sequence of Actinoplanes consettensis NBRC 14913.</title>
        <authorList>
            <person name="Komaki H."/>
            <person name="Tamura T."/>
        </authorList>
    </citation>
    <scope>NUCLEOTIDE SEQUENCE</scope>
    <source>
        <strain evidence="21">NBRC 14913</strain>
    </source>
</reference>
<dbReference type="InterPro" id="IPR001650">
    <property type="entry name" value="Helicase_C-like"/>
</dbReference>
<keyword evidence="8 21" id="KW-0347">Helicase</keyword>
<dbReference type="InterPro" id="IPR004589">
    <property type="entry name" value="DNA_helicase_ATP-dep_RecQ"/>
</dbReference>
<dbReference type="SUPFAM" id="SSF47819">
    <property type="entry name" value="HRDC-like"/>
    <property type="match status" value="1"/>
</dbReference>
<sequence>MTSAPPLSGPASEVLNRVFGYSAFRGEQQEIIEHLIDGGDALVLMPTGGGKSLCYQIPSLVREGTGIVISPLIALMQDQVDALRQLGVKAGFLNSTQDVSERRRTEQQFVAGELDLLYVAPEGLGVPSTQRLLDQGKIALFAIDEAHCVSQWGHDFRPDYLNLSMLHERWPDVPRIALTATATSATREEIATRLDLVGARHYTASFDRPNIQYRIVGKQEPKRQLLELLRTEHPGDAGIVYCLSRASVEKTAEFLVQNGIAALPYHAGLDSGTRARNQSRFLREDGLVMVATIAFGMGIDKPDVRFVAHLDLPKSVEGYYQETGRAGRDGQPSTAWLAYGLQDVVQQRKMIETSDGDFAHRRNLAAHLEAMLALCETVQCRRAQLLAYFGQDSSTVAGCGNCDTCLNPPESWDGTVAAQKLLSTVLRLQRERGQKFGAGQSIDILLGKTTEKITQFRHHELSVFGIGSDLREQDWRGVVRQLLAQGLLAVEGEYGTLALTDASSTVLRRERQVMMRREPERTKAPRARRASSSSGGSGAAPAADLDPAATALFEHLRAWRAAAAKETGVPAYVIFHDATLRQIASTKPGSLAELSTISGVGESKLAKYGQQVLEALTTD</sequence>
<accession>A0A919SK46</accession>
<feature type="domain" description="HRDC" evidence="18">
    <location>
        <begin position="546"/>
        <end position="619"/>
    </location>
</feature>
<evidence type="ECO:0000256" key="1">
    <source>
        <dbReference type="ARBA" id="ARBA00001946"/>
    </source>
</evidence>
<dbReference type="NCBIfam" id="TIGR01389">
    <property type="entry name" value="recQ"/>
    <property type="match status" value="1"/>
</dbReference>
<dbReference type="GO" id="GO:0005524">
    <property type="term" value="F:ATP binding"/>
    <property type="evidence" value="ECO:0007669"/>
    <property type="project" value="UniProtKB-KW"/>
</dbReference>
<dbReference type="PROSITE" id="PS51192">
    <property type="entry name" value="HELICASE_ATP_BIND_1"/>
    <property type="match status" value="1"/>
</dbReference>
<keyword evidence="10" id="KW-0067">ATP-binding</keyword>
<dbReference type="NCBIfam" id="TIGR00614">
    <property type="entry name" value="recQ_fam"/>
    <property type="match status" value="1"/>
</dbReference>
<dbReference type="CDD" id="cd18794">
    <property type="entry name" value="SF2_C_RecQ"/>
    <property type="match status" value="1"/>
</dbReference>
<name>A0A919SK46_9ACTN</name>
<evidence type="ECO:0000256" key="3">
    <source>
        <dbReference type="ARBA" id="ARBA00005446"/>
    </source>
</evidence>
<organism evidence="21 22">
    <name type="scientific">Winogradskya consettensis</name>
    <dbReference type="NCBI Taxonomy" id="113560"/>
    <lineage>
        <taxon>Bacteria</taxon>
        <taxon>Bacillati</taxon>
        <taxon>Actinomycetota</taxon>
        <taxon>Actinomycetes</taxon>
        <taxon>Micromonosporales</taxon>
        <taxon>Micromonosporaceae</taxon>
        <taxon>Winogradskya</taxon>
    </lineage>
</organism>
<dbReference type="EC" id="5.6.2.4" evidence="16"/>
<keyword evidence="12" id="KW-0233">DNA recombination</keyword>
<dbReference type="PANTHER" id="PTHR13710:SF105">
    <property type="entry name" value="ATP-DEPENDENT DNA HELICASE Q1"/>
    <property type="match status" value="1"/>
</dbReference>
<dbReference type="Pfam" id="PF09382">
    <property type="entry name" value="RQC"/>
    <property type="match status" value="1"/>
</dbReference>
<dbReference type="EMBL" id="BOQP01000017">
    <property type="protein sequence ID" value="GIM73897.1"/>
    <property type="molecule type" value="Genomic_DNA"/>
</dbReference>
<dbReference type="CDD" id="cd17920">
    <property type="entry name" value="DEXHc_RecQ"/>
    <property type="match status" value="1"/>
</dbReference>
<dbReference type="AlphaFoldDB" id="A0A919SK46"/>
<evidence type="ECO:0000256" key="9">
    <source>
        <dbReference type="ARBA" id="ARBA00022833"/>
    </source>
</evidence>
<dbReference type="InterPro" id="IPR011545">
    <property type="entry name" value="DEAD/DEAH_box_helicase_dom"/>
</dbReference>
<comment type="catalytic activity">
    <reaction evidence="15">
        <text>Couples ATP hydrolysis with the unwinding of duplex DNA by translocating in the 3'-5' direction.</text>
        <dbReference type="EC" id="5.6.2.4"/>
    </reaction>
</comment>
<dbReference type="SMART" id="SM00490">
    <property type="entry name" value="HELICc"/>
    <property type="match status" value="1"/>
</dbReference>
<comment type="cofactor">
    <cofactor evidence="2">
        <name>Zn(2+)</name>
        <dbReference type="ChEBI" id="CHEBI:29105"/>
    </cofactor>
</comment>
<dbReference type="InterPro" id="IPR010997">
    <property type="entry name" value="HRDC-like_sf"/>
</dbReference>
<dbReference type="InterPro" id="IPR032284">
    <property type="entry name" value="RecQ_Zn-bd"/>
</dbReference>
<comment type="similarity">
    <text evidence="3">Belongs to the helicase family. RecQ subfamily.</text>
</comment>
<dbReference type="GO" id="GO:0043138">
    <property type="term" value="F:3'-5' DNA helicase activity"/>
    <property type="evidence" value="ECO:0007669"/>
    <property type="project" value="UniProtKB-EC"/>
</dbReference>
<dbReference type="SMART" id="SM00341">
    <property type="entry name" value="HRDC"/>
    <property type="match status" value="1"/>
</dbReference>
<evidence type="ECO:0000256" key="17">
    <source>
        <dbReference type="SAM" id="MobiDB-lite"/>
    </source>
</evidence>
<dbReference type="Proteomes" id="UP000680865">
    <property type="component" value="Unassembled WGS sequence"/>
</dbReference>
<keyword evidence="7" id="KW-0378">Hydrolase</keyword>
<feature type="domain" description="Helicase ATP-binding" evidence="19">
    <location>
        <begin position="32"/>
        <end position="200"/>
    </location>
</feature>
<proteinExistence type="inferred from homology"/>
<evidence type="ECO:0000256" key="4">
    <source>
        <dbReference type="ARBA" id="ARBA00022723"/>
    </source>
</evidence>
<evidence type="ECO:0000256" key="14">
    <source>
        <dbReference type="ARBA" id="ARBA00023235"/>
    </source>
</evidence>
<keyword evidence="6" id="KW-0227">DNA damage</keyword>
<keyword evidence="11" id="KW-0238">DNA-binding</keyword>
<dbReference type="GO" id="GO:0006310">
    <property type="term" value="P:DNA recombination"/>
    <property type="evidence" value="ECO:0007669"/>
    <property type="project" value="UniProtKB-UniRule"/>
</dbReference>
<evidence type="ECO:0000313" key="22">
    <source>
        <dbReference type="Proteomes" id="UP000680865"/>
    </source>
</evidence>